<proteinExistence type="predicted"/>
<dbReference type="Gene3D" id="3.40.50.300">
    <property type="entry name" value="P-loop containing nucleotide triphosphate hydrolases"/>
    <property type="match status" value="2"/>
</dbReference>
<dbReference type="InterPro" id="IPR027417">
    <property type="entry name" value="P-loop_NTPase"/>
</dbReference>
<dbReference type="GO" id="GO:0004527">
    <property type="term" value="F:exonuclease activity"/>
    <property type="evidence" value="ECO:0007669"/>
    <property type="project" value="UniProtKB-KW"/>
</dbReference>
<evidence type="ECO:0000313" key="4">
    <source>
        <dbReference type="Proteomes" id="UP000183974"/>
    </source>
</evidence>
<dbReference type="SUPFAM" id="SSF52540">
    <property type="entry name" value="P-loop containing nucleoside triphosphate hydrolases"/>
    <property type="match status" value="1"/>
</dbReference>
<evidence type="ECO:0000256" key="2">
    <source>
        <dbReference type="SAM" id="MobiDB-lite"/>
    </source>
</evidence>
<organism evidence="3 4">
    <name type="scientific">Roseovarius pacificus</name>
    <dbReference type="NCBI Taxonomy" id="337701"/>
    <lineage>
        <taxon>Bacteria</taxon>
        <taxon>Pseudomonadati</taxon>
        <taxon>Pseudomonadota</taxon>
        <taxon>Alphaproteobacteria</taxon>
        <taxon>Rhodobacterales</taxon>
        <taxon>Roseobacteraceae</taxon>
        <taxon>Roseovarius</taxon>
    </lineage>
</organism>
<keyword evidence="3" id="KW-0378">Hydrolase</keyword>
<feature type="coiled-coil region" evidence="1">
    <location>
        <begin position="701"/>
        <end position="738"/>
    </location>
</feature>
<evidence type="ECO:0000313" key="3">
    <source>
        <dbReference type="EMBL" id="SHM08073.1"/>
    </source>
</evidence>
<dbReference type="EMBL" id="FRBR01000009">
    <property type="protein sequence ID" value="SHM08073.1"/>
    <property type="molecule type" value="Genomic_DNA"/>
</dbReference>
<evidence type="ECO:0000256" key="1">
    <source>
        <dbReference type="SAM" id="Coils"/>
    </source>
</evidence>
<dbReference type="RefSeq" id="WP_073035591.1">
    <property type="nucleotide sequence ID" value="NZ_BMLR01000010.1"/>
</dbReference>
<sequence length="872" mass="95603">MKLRAIHLTNVRRFAGETASITGIGDGVTTVSAPNETGKSTFFDALHAVFFIDHKSQAQEVKSLQPYSKGPVQVAVDVEDAEGRQYRIEKKFIAQKAASVTDLGTGRIIAQEGEAGAWIDRLIGAGDGGPAGLLWVRQGMTGLEPAGNGAREKSERDKLRDARQTLMSSVAGQVDNITGGRRMDAIMKRCVADLEALATTKGPKAGGPWAEARAAVQTLEKEEEALSAPIDELAEALEERAQLRRKDEEDSDVARDEARRKQVSDAREAVEAARAHAGKVDEAGRMLRLAEIEVERAQESLEAARKAQEDAGKRKKAVATTQGALKEAQEHLDRKEADLGKAQERVDEAQKILDAITARAARKRAREDRQRLAGERKDMSERLEKAEELDKIRKGAAAKLEEIAITEEMMTRIEKLASERSTLIAQRDAAAAWFRVSYSGDQRLAISGKAIEAERDIPIVAESRVEVPGVGTMTLGPPASVDNARLEECTRDLEDLLREARAADVPAARVAIQTRRGAEGERARAEDAIKAYARDGIAVLRSAIEDLPKIEEEEGEEEISDPIDGIDADTAARQLSDAQGDRSSAQAVRNKAAEDLAAARTAARLAQEAFDEMPEVSDDEALTRLEETWQKAEDKRVEMGSSLETLRSADVVDLETAEAELERVQSVMDGATAAREMRRNRMAELDGLIRARAEDGIETRLAECRGELAEARARDARYEEEVAVLRELKGKLEVARSEARETYFEPVKRELLPLLKMLHPGAEVEMDPETMLPAKLSRDGDDEDLEALSGGAVEQVAILTRLAFARLYANQGRQVPIVLDDALVYSDDDRIVKMFTALTRVAKDQQIIVFSCRTRAFEDLGGTRPGIDRMPA</sequence>
<keyword evidence="3" id="KW-0269">Exonuclease</keyword>
<accession>A0A1M7FVK9</accession>
<keyword evidence="4" id="KW-1185">Reference proteome</keyword>
<dbReference type="Proteomes" id="UP000183974">
    <property type="component" value="Unassembled WGS sequence"/>
</dbReference>
<feature type="coiled-coil region" evidence="1">
    <location>
        <begin position="483"/>
        <end position="535"/>
    </location>
</feature>
<gene>
    <name evidence="3" type="ORF">SAMN05444398_109141</name>
</gene>
<dbReference type="OrthoDB" id="7069379at2"/>
<keyword evidence="1" id="KW-0175">Coiled coil</keyword>
<name>A0A1M7FVK9_9RHOB</name>
<dbReference type="STRING" id="337701.SAMN05444398_109141"/>
<feature type="coiled-coil region" evidence="1">
    <location>
        <begin position="280"/>
        <end position="389"/>
    </location>
</feature>
<feature type="region of interest" description="Disordered" evidence="2">
    <location>
        <begin position="241"/>
        <end position="266"/>
    </location>
</feature>
<dbReference type="AlphaFoldDB" id="A0A1M7FVK9"/>
<keyword evidence="3" id="KW-0540">Nuclease</keyword>
<protein>
    <submittedName>
        <fullName evidence="3">DNA repair exonuclease SbcCD ATPase subunit</fullName>
    </submittedName>
</protein>
<reference evidence="3 4" key="1">
    <citation type="submission" date="2016-11" db="EMBL/GenBank/DDBJ databases">
        <authorList>
            <person name="Jaros S."/>
            <person name="Januszkiewicz K."/>
            <person name="Wedrychowicz H."/>
        </authorList>
    </citation>
    <scope>NUCLEOTIDE SEQUENCE [LARGE SCALE GENOMIC DNA]</scope>
    <source>
        <strain evidence="3 4">DSM 29589</strain>
    </source>
</reference>
<dbReference type="PANTHER" id="PTHR41259">
    <property type="entry name" value="DOUBLE-STRAND BREAK REPAIR RAD50 ATPASE, PUTATIVE-RELATED"/>
    <property type="match status" value="1"/>
</dbReference>
<dbReference type="PANTHER" id="PTHR41259:SF1">
    <property type="entry name" value="DOUBLE-STRAND BREAK REPAIR RAD50 ATPASE, PUTATIVE-RELATED"/>
    <property type="match status" value="1"/>
</dbReference>